<comment type="similarity">
    <text evidence="2 11">Belongs to the MscL family.</text>
</comment>
<keyword evidence="6 11" id="KW-0812">Transmembrane</keyword>
<dbReference type="EMBL" id="QUQO01000001">
    <property type="protein sequence ID" value="RFB05331.1"/>
    <property type="molecule type" value="Genomic_DNA"/>
</dbReference>
<dbReference type="InterPro" id="IPR001185">
    <property type="entry name" value="MS_channel"/>
</dbReference>
<dbReference type="InParanoid" id="A0A371RIR7"/>
<evidence type="ECO:0000256" key="11">
    <source>
        <dbReference type="HAMAP-Rule" id="MF_00115"/>
    </source>
</evidence>
<keyword evidence="7 11" id="KW-1133">Transmembrane helix</keyword>
<evidence type="ECO:0000256" key="7">
    <source>
        <dbReference type="ARBA" id="ARBA00022989"/>
    </source>
</evidence>
<dbReference type="PANTHER" id="PTHR30266">
    <property type="entry name" value="MECHANOSENSITIVE CHANNEL MSCL"/>
    <property type="match status" value="1"/>
</dbReference>
<keyword evidence="5 11" id="KW-1003">Cell membrane</keyword>
<organism evidence="12 13">
    <name type="scientific">Parvularcula marina</name>
    <dbReference type="NCBI Taxonomy" id="2292771"/>
    <lineage>
        <taxon>Bacteria</taxon>
        <taxon>Pseudomonadati</taxon>
        <taxon>Pseudomonadota</taxon>
        <taxon>Alphaproteobacteria</taxon>
        <taxon>Parvularculales</taxon>
        <taxon>Parvularculaceae</taxon>
        <taxon>Parvularcula</taxon>
    </lineage>
</organism>
<dbReference type="InterPro" id="IPR019823">
    <property type="entry name" value="Mechanosensitive_channel_CS"/>
</dbReference>
<dbReference type="Proteomes" id="UP000264589">
    <property type="component" value="Unassembled WGS sequence"/>
</dbReference>
<dbReference type="Gene3D" id="1.10.1200.120">
    <property type="entry name" value="Large-conductance mechanosensitive channel, MscL, domain 1"/>
    <property type="match status" value="1"/>
</dbReference>
<evidence type="ECO:0000256" key="5">
    <source>
        <dbReference type="ARBA" id="ARBA00022475"/>
    </source>
</evidence>
<dbReference type="NCBIfam" id="NF001843">
    <property type="entry name" value="PRK00567.1-4"/>
    <property type="match status" value="1"/>
</dbReference>
<dbReference type="GO" id="GO:0005886">
    <property type="term" value="C:plasma membrane"/>
    <property type="evidence" value="ECO:0007669"/>
    <property type="project" value="UniProtKB-SubCell"/>
</dbReference>
<keyword evidence="4 11" id="KW-0813">Transport</keyword>
<dbReference type="PANTHER" id="PTHR30266:SF2">
    <property type="entry name" value="LARGE-CONDUCTANCE MECHANOSENSITIVE CHANNEL"/>
    <property type="match status" value="1"/>
</dbReference>
<dbReference type="FunFam" id="1.10.1200.120:FF:000001">
    <property type="entry name" value="Large-conductance mechanosensitive channel"/>
    <property type="match status" value="1"/>
</dbReference>
<dbReference type="InterPro" id="IPR037673">
    <property type="entry name" value="MSC/AndL"/>
</dbReference>
<dbReference type="PRINTS" id="PR01264">
    <property type="entry name" value="MECHCHANNEL"/>
</dbReference>
<dbReference type="InterPro" id="IPR036019">
    <property type="entry name" value="MscL_channel"/>
</dbReference>
<keyword evidence="13" id="KW-1185">Reference proteome</keyword>
<proteinExistence type="inferred from homology"/>
<evidence type="ECO:0000313" key="13">
    <source>
        <dbReference type="Proteomes" id="UP000264589"/>
    </source>
</evidence>
<evidence type="ECO:0000256" key="9">
    <source>
        <dbReference type="ARBA" id="ARBA00023136"/>
    </source>
</evidence>
<evidence type="ECO:0000256" key="3">
    <source>
        <dbReference type="ARBA" id="ARBA00011255"/>
    </source>
</evidence>
<dbReference type="FunCoup" id="A0A371RIR7">
    <property type="interactions" value="272"/>
</dbReference>
<evidence type="ECO:0000256" key="6">
    <source>
        <dbReference type="ARBA" id="ARBA00022692"/>
    </source>
</evidence>
<keyword evidence="8 11" id="KW-0406">Ion transport</keyword>
<evidence type="ECO:0000256" key="8">
    <source>
        <dbReference type="ARBA" id="ARBA00023065"/>
    </source>
</evidence>
<comment type="caution">
    <text evidence="12">The sequence shown here is derived from an EMBL/GenBank/DDBJ whole genome shotgun (WGS) entry which is preliminary data.</text>
</comment>
<sequence>MGIINEFKEFAVKGNVVDMAVGIIIGGAFGTIVKSLVSDIIMPPIGMLMGGIDFSDLIIPLDGNEYASLEAANEAGAPVIAYGMFINNVISFLIVAWAVFMLVKGMNSLKKKEEAAPAEPPAPPAEQVLLEEIRDLLKAK</sequence>
<evidence type="ECO:0000256" key="1">
    <source>
        <dbReference type="ARBA" id="ARBA00004651"/>
    </source>
</evidence>
<dbReference type="SUPFAM" id="SSF81330">
    <property type="entry name" value="Gated mechanosensitive channel"/>
    <property type="match status" value="1"/>
</dbReference>
<comment type="subcellular location">
    <subcellularLocation>
        <location evidence="11">Cell inner membrane</location>
        <topology evidence="11">Multi-pass membrane protein</topology>
    </subcellularLocation>
    <subcellularLocation>
        <location evidence="1">Cell membrane</location>
        <topology evidence="1">Multi-pass membrane protein</topology>
    </subcellularLocation>
</comment>
<keyword evidence="11" id="KW-0997">Cell inner membrane</keyword>
<feature type="transmembrane region" description="Helical" evidence="11">
    <location>
        <begin position="16"/>
        <end position="33"/>
    </location>
</feature>
<evidence type="ECO:0000256" key="4">
    <source>
        <dbReference type="ARBA" id="ARBA00022448"/>
    </source>
</evidence>
<accession>A0A371RIR7</accession>
<name>A0A371RIR7_9PROT</name>
<comment type="function">
    <text evidence="11">Channel that opens in response to stretch forces in the membrane lipid bilayer. May participate in the regulation of osmotic pressure changes within the cell.</text>
</comment>
<reference evidence="12 13" key="1">
    <citation type="submission" date="2018-08" db="EMBL/GenBank/DDBJ databases">
        <title>Parvularcula sp. SM1705, isolated from surface water of the South Sea China.</title>
        <authorList>
            <person name="Sun L."/>
        </authorList>
    </citation>
    <scope>NUCLEOTIDE SEQUENCE [LARGE SCALE GENOMIC DNA]</scope>
    <source>
        <strain evidence="12 13">SM1705</strain>
    </source>
</reference>
<evidence type="ECO:0000256" key="2">
    <source>
        <dbReference type="ARBA" id="ARBA00007254"/>
    </source>
</evidence>
<dbReference type="NCBIfam" id="NF010557">
    <property type="entry name" value="PRK13952.1"/>
    <property type="match status" value="1"/>
</dbReference>
<feature type="transmembrane region" description="Helical" evidence="11">
    <location>
        <begin position="79"/>
        <end position="103"/>
    </location>
</feature>
<dbReference type="Pfam" id="PF01741">
    <property type="entry name" value="MscL"/>
    <property type="match status" value="1"/>
</dbReference>
<dbReference type="PROSITE" id="PS01327">
    <property type="entry name" value="MSCL"/>
    <property type="match status" value="1"/>
</dbReference>
<keyword evidence="10 11" id="KW-0407">Ion channel</keyword>
<dbReference type="RefSeq" id="WP_116391963.1">
    <property type="nucleotide sequence ID" value="NZ_CAXQPM010000005.1"/>
</dbReference>
<keyword evidence="9 11" id="KW-0472">Membrane</keyword>
<dbReference type="GO" id="GO:0008381">
    <property type="term" value="F:mechanosensitive monoatomic ion channel activity"/>
    <property type="evidence" value="ECO:0007669"/>
    <property type="project" value="UniProtKB-UniRule"/>
</dbReference>
<dbReference type="NCBIfam" id="TIGR00220">
    <property type="entry name" value="mscL"/>
    <property type="match status" value="1"/>
</dbReference>
<evidence type="ECO:0000256" key="10">
    <source>
        <dbReference type="ARBA" id="ARBA00023303"/>
    </source>
</evidence>
<dbReference type="AlphaFoldDB" id="A0A371RIR7"/>
<evidence type="ECO:0000313" key="12">
    <source>
        <dbReference type="EMBL" id="RFB05331.1"/>
    </source>
</evidence>
<comment type="subunit">
    <text evidence="3 11">Homopentamer.</text>
</comment>
<protein>
    <recommendedName>
        <fullName evidence="11">Large-conductance mechanosensitive channel</fullName>
    </recommendedName>
</protein>
<gene>
    <name evidence="11 12" type="primary">mscL</name>
    <name evidence="12" type="ORF">DX908_08720</name>
</gene>
<dbReference type="HAMAP" id="MF_00115">
    <property type="entry name" value="MscL"/>
    <property type="match status" value="1"/>
</dbReference>